<gene>
    <name evidence="3" type="ORF">SAMN05216231_0478</name>
</gene>
<evidence type="ECO:0000313" key="3">
    <source>
        <dbReference type="EMBL" id="SDQ11178.1"/>
    </source>
</evidence>
<protein>
    <submittedName>
        <fullName evidence="3">Lysozyme-like</fullName>
    </submittedName>
</protein>
<dbReference type="RefSeq" id="WP_092491356.1">
    <property type="nucleotide sequence ID" value="NZ_FNKD01000001.1"/>
</dbReference>
<organism evidence="3 4">
    <name type="scientific">Virgibacillus salinus</name>
    <dbReference type="NCBI Taxonomy" id="553311"/>
    <lineage>
        <taxon>Bacteria</taxon>
        <taxon>Bacillati</taxon>
        <taxon>Bacillota</taxon>
        <taxon>Bacilli</taxon>
        <taxon>Bacillales</taxon>
        <taxon>Bacillaceae</taxon>
        <taxon>Virgibacillus</taxon>
    </lineage>
</organism>
<keyword evidence="1" id="KW-1133">Transmembrane helix</keyword>
<accession>A0A1H0Y7P7</accession>
<sequence>MKRKTKTAIKQTVVIAVVLTGVFIIVSFLALERPDSHQFEVSRPLISEQVWEYKPTVEKYAKQYGVTKYVDVMLAMMMQESGGRGNDPMQSSESYCGERGCIDEPELSIKQGVYYFSQTIKQANGDLKLAIQSYNFGKGFIDYINDNSGTYTQEAAINFSQKMYNTSSNKSIYTCLREEAKQYNACYGDIYYVRDVMEYKDELAKE</sequence>
<keyword evidence="4" id="KW-1185">Reference proteome</keyword>
<evidence type="ECO:0000313" key="4">
    <source>
        <dbReference type="Proteomes" id="UP000199444"/>
    </source>
</evidence>
<dbReference type="SUPFAM" id="SSF53955">
    <property type="entry name" value="Lysozyme-like"/>
    <property type="match status" value="1"/>
</dbReference>
<feature type="domain" description="CwlT-like lysozyme" evidence="2">
    <location>
        <begin position="47"/>
        <end position="199"/>
    </location>
</feature>
<reference evidence="3 4" key="1">
    <citation type="submission" date="2016-10" db="EMBL/GenBank/DDBJ databases">
        <authorList>
            <person name="de Groot N.N."/>
        </authorList>
    </citation>
    <scope>NUCLEOTIDE SEQUENCE [LARGE SCALE GENOMIC DNA]</scope>
    <source>
        <strain evidence="3 4">CGMCC 1.10449</strain>
    </source>
</reference>
<feature type="transmembrane region" description="Helical" evidence="1">
    <location>
        <begin position="12"/>
        <end position="31"/>
    </location>
</feature>
<name>A0A1H0Y7P7_9BACI</name>
<dbReference type="InterPro" id="IPR023346">
    <property type="entry name" value="Lysozyme-like_dom_sf"/>
</dbReference>
<proteinExistence type="predicted"/>
<dbReference type="CDD" id="cd16891">
    <property type="entry name" value="CwlT-like"/>
    <property type="match status" value="1"/>
</dbReference>
<keyword evidence="1" id="KW-0472">Membrane</keyword>
<dbReference type="Gene3D" id="1.10.530.10">
    <property type="match status" value="1"/>
</dbReference>
<evidence type="ECO:0000259" key="2">
    <source>
        <dbReference type="Pfam" id="PF13702"/>
    </source>
</evidence>
<keyword evidence="1" id="KW-0812">Transmembrane</keyword>
<dbReference type="EMBL" id="FNKD01000001">
    <property type="protein sequence ID" value="SDQ11178.1"/>
    <property type="molecule type" value="Genomic_DNA"/>
</dbReference>
<dbReference type="Proteomes" id="UP000199444">
    <property type="component" value="Unassembled WGS sequence"/>
</dbReference>
<dbReference type="STRING" id="553311.SAMN05216231_0478"/>
<evidence type="ECO:0000256" key="1">
    <source>
        <dbReference type="SAM" id="Phobius"/>
    </source>
</evidence>
<dbReference type="Pfam" id="PF13702">
    <property type="entry name" value="Lysozyme_like"/>
    <property type="match status" value="1"/>
</dbReference>
<dbReference type="AlphaFoldDB" id="A0A1H0Y7P7"/>
<dbReference type="InterPro" id="IPR047194">
    <property type="entry name" value="CwlT-like_lysozyme"/>
</dbReference>